<reference evidence="2" key="2">
    <citation type="submission" date="2021-08" db="EMBL/GenBank/DDBJ databases">
        <authorList>
            <person name="Tani A."/>
            <person name="Ola A."/>
            <person name="Ogura Y."/>
            <person name="Katsura K."/>
            <person name="Hayashi T."/>
        </authorList>
    </citation>
    <scope>NUCLEOTIDE SEQUENCE</scope>
    <source>
        <strain evidence="2">DSM 23632</strain>
    </source>
</reference>
<organism evidence="2 3">
    <name type="scientific">Methylobacterium trifolii</name>
    <dbReference type="NCBI Taxonomy" id="1003092"/>
    <lineage>
        <taxon>Bacteria</taxon>
        <taxon>Pseudomonadati</taxon>
        <taxon>Pseudomonadota</taxon>
        <taxon>Alphaproteobacteria</taxon>
        <taxon>Hyphomicrobiales</taxon>
        <taxon>Methylobacteriaceae</taxon>
        <taxon>Methylobacterium</taxon>
    </lineage>
</organism>
<gene>
    <name evidence="2" type="ORF">MPOCJGCO_2653</name>
</gene>
<dbReference type="Proteomes" id="UP001055057">
    <property type="component" value="Unassembled WGS sequence"/>
</dbReference>
<protein>
    <recommendedName>
        <fullName evidence="4">DUF4381 domain-containing protein</fullName>
    </recommendedName>
</protein>
<evidence type="ECO:0000313" key="3">
    <source>
        <dbReference type="Proteomes" id="UP001055057"/>
    </source>
</evidence>
<name>A0ABQ4U369_9HYPH</name>
<proteinExistence type="predicted"/>
<keyword evidence="3" id="KW-1185">Reference proteome</keyword>
<keyword evidence="1" id="KW-1133">Transmembrane helix</keyword>
<feature type="transmembrane region" description="Helical" evidence="1">
    <location>
        <begin position="30"/>
        <end position="50"/>
    </location>
</feature>
<evidence type="ECO:0000256" key="1">
    <source>
        <dbReference type="SAM" id="Phobius"/>
    </source>
</evidence>
<dbReference type="InterPro" id="IPR025489">
    <property type="entry name" value="DUF4381"/>
</dbReference>
<comment type="caution">
    <text evidence="2">The sequence shown here is derived from an EMBL/GenBank/DDBJ whole genome shotgun (WGS) entry which is preliminary data.</text>
</comment>
<keyword evidence="1" id="KW-0472">Membrane</keyword>
<dbReference type="Pfam" id="PF14316">
    <property type="entry name" value="DUF4381"/>
    <property type="match status" value="1"/>
</dbReference>
<dbReference type="EMBL" id="BPRB01000143">
    <property type="protein sequence ID" value="GJE60540.1"/>
    <property type="molecule type" value="Genomic_DNA"/>
</dbReference>
<reference evidence="2" key="1">
    <citation type="journal article" date="2021" name="Front. Microbiol.">
        <title>Comprehensive Comparative Genomics and Phenotyping of Methylobacterium Species.</title>
        <authorList>
            <person name="Alessa O."/>
            <person name="Ogura Y."/>
            <person name="Fujitani Y."/>
            <person name="Takami H."/>
            <person name="Hayashi T."/>
            <person name="Sahin N."/>
            <person name="Tani A."/>
        </authorList>
    </citation>
    <scope>NUCLEOTIDE SEQUENCE</scope>
    <source>
        <strain evidence="2">DSM 23632</strain>
    </source>
</reference>
<accession>A0ABQ4U369</accession>
<evidence type="ECO:0000313" key="2">
    <source>
        <dbReference type="EMBL" id="GJE60540.1"/>
    </source>
</evidence>
<keyword evidence="1" id="KW-0812">Transmembrane</keyword>
<sequence>MMPADAPLNLIELRGLHLPGNAAGAVQGEVVAAIALGFVAAILVGLVRTLRTRSRATLRRAALRELAGSRTLAPEARLVAQAGLLRRLARKLQGADAADAQGAAWAARLDSLFGTDFFSAGAGRTLVDGLYRRRETPDPAAIDAELARLIGRIRT</sequence>
<evidence type="ECO:0008006" key="4">
    <source>
        <dbReference type="Google" id="ProtNLM"/>
    </source>
</evidence>